<evidence type="ECO:0000313" key="11">
    <source>
        <dbReference type="Proteomes" id="UP000436655"/>
    </source>
</evidence>
<dbReference type="PANTHER" id="PTHR30576">
    <property type="entry name" value="COLANIC BIOSYNTHESIS UDP-GLUCOSE LIPID CARRIER TRANSFERASE"/>
    <property type="match status" value="1"/>
</dbReference>
<keyword evidence="4 10" id="KW-0808">Transferase</keyword>
<keyword evidence="11" id="KW-1185">Reference proteome</keyword>
<protein>
    <submittedName>
        <fullName evidence="10">Sugar transferase</fullName>
    </submittedName>
</protein>
<organism evidence="10 11">
    <name type="scientific">Companilactobacillus mishanensis</name>
    <dbReference type="NCBI Taxonomy" id="2486008"/>
    <lineage>
        <taxon>Bacteria</taxon>
        <taxon>Bacillati</taxon>
        <taxon>Bacillota</taxon>
        <taxon>Bacilli</taxon>
        <taxon>Lactobacillales</taxon>
        <taxon>Lactobacillaceae</taxon>
        <taxon>Companilactobacillus</taxon>
    </lineage>
</organism>
<dbReference type="InterPro" id="IPR003362">
    <property type="entry name" value="Bact_transf"/>
</dbReference>
<evidence type="ECO:0000256" key="7">
    <source>
        <dbReference type="ARBA" id="ARBA00023136"/>
    </source>
</evidence>
<keyword evidence="6 8" id="KW-1133">Transmembrane helix</keyword>
<evidence type="ECO:0000256" key="3">
    <source>
        <dbReference type="ARBA" id="ARBA00022475"/>
    </source>
</evidence>
<gene>
    <name evidence="10" type="ORF">FHL03_08015</name>
</gene>
<comment type="caution">
    <text evidence="10">The sequence shown here is derived from an EMBL/GenBank/DDBJ whole genome shotgun (WGS) entry which is preliminary data.</text>
</comment>
<name>A0ABW9P968_9LACO</name>
<comment type="similarity">
    <text evidence="2">Belongs to the bacterial sugar transferase family.</text>
</comment>
<evidence type="ECO:0000259" key="9">
    <source>
        <dbReference type="Pfam" id="PF02397"/>
    </source>
</evidence>
<dbReference type="Proteomes" id="UP000436655">
    <property type="component" value="Unassembled WGS sequence"/>
</dbReference>
<reference evidence="10 11" key="1">
    <citation type="journal article" date="2019" name="Syst. Appl. Microbiol.">
        <title>Polyphasic characterization of two novel Lactobacillus spp. isolated from blown salami packages: Description of Lactobacillus halodurans sp. nov. and Lactobacillus salsicarnum sp. nov.</title>
        <authorList>
            <person name="Schuster J.A."/>
            <person name="Klingl A."/>
            <person name="Vogel R.F."/>
            <person name="Ehrmann M.A."/>
        </authorList>
    </citation>
    <scope>NUCLEOTIDE SEQUENCE [LARGE SCALE GENOMIC DNA]</scope>
    <source>
        <strain evidence="10 11">TMW 1.2098</strain>
    </source>
</reference>
<keyword evidence="7 8" id="KW-0472">Membrane</keyword>
<evidence type="ECO:0000313" key="10">
    <source>
        <dbReference type="EMBL" id="MQS45427.1"/>
    </source>
</evidence>
<evidence type="ECO:0000256" key="1">
    <source>
        <dbReference type="ARBA" id="ARBA00004236"/>
    </source>
</evidence>
<feature type="transmembrane region" description="Helical" evidence="8">
    <location>
        <begin position="29"/>
        <end position="53"/>
    </location>
</feature>
<evidence type="ECO:0000256" key="5">
    <source>
        <dbReference type="ARBA" id="ARBA00022692"/>
    </source>
</evidence>
<comment type="subcellular location">
    <subcellularLocation>
        <location evidence="1">Cell membrane</location>
    </subcellularLocation>
</comment>
<dbReference type="RefSeq" id="WP_125704062.1">
    <property type="nucleotide sequence ID" value="NZ_JBHTOO010000029.1"/>
</dbReference>
<dbReference type="Pfam" id="PF02397">
    <property type="entry name" value="Bac_transf"/>
    <property type="match status" value="1"/>
</dbReference>
<accession>A0ABW9P968</accession>
<keyword evidence="5 8" id="KW-0812">Transmembrane</keyword>
<evidence type="ECO:0000256" key="4">
    <source>
        <dbReference type="ARBA" id="ARBA00022679"/>
    </source>
</evidence>
<feature type="domain" description="Bacterial sugar transferase" evidence="9">
    <location>
        <begin position="24"/>
        <end position="214"/>
    </location>
</feature>
<evidence type="ECO:0000256" key="8">
    <source>
        <dbReference type="SAM" id="Phobius"/>
    </source>
</evidence>
<evidence type="ECO:0000256" key="6">
    <source>
        <dbReference type="ARBA" id="ARBA00022989"/>
    </source>
</evidence>
<keyword evidence="3" id="KW-1003">Cell membrane</keyword>
<dbReference type="PANTHER" id="PTHR30576:SF4">
    <property type="entry name" value="UNDECAPRENYL-PHOSPHATE GALACTOSE PHOSPHOTRANSFERASE"/>
    <property type="match status" value="1"/>
</dbReference>
<sequence length="220" mass="25253">MEYFNTEEVNSYITKKPTLYLFFKRVIDITVSIIALVGISPIFLIILIANICCKGNRGPLLYKQVRIGLNGKKFGMYKFRSMIVNAETRLLEDKELYKKYVANNYKLKPEHDPRITCLGRLLRKTSVDELPQFINILKGHMSLIGPRPVIEAELKEYDREKLLSVKPGAMGLWQASGRCNVGYPERANIEMEYIDKACAKLDFKIMIGNLISVFKCRGAY</sequence>
<proteinExistence type="inferred from homology"/>
<dbReference type="EMBL" id="VDFN01000006">
    <property type="protein sequence ID" value="MQS45427.1"/>
    <property type="molecule type" value="Genomic_DNA"/>
</dbReference>
<dbReference type="GO" id="GO:0016740">
    <property type="term" value="F:transferase activity"/>
    <property type="evidence" value="ECO:0007669"/>
    <property type="project" value="UniProtKB-KW"/>
</dbReference>
<evidence type="ECO:0000256" key="2">
    <source>
        <dbReference type="ARBA" id="ARBA00006464"/>
    </source>
</evidence>